<dbReference type="Pfam" id="PF10739">
    <property type="entry name" value="DUF2550"/>
    <property type="match status" value="1"/>
</dbReference>
<dbReference type="OrthoDB" id="4793422at2"/>
<feature type="transmembrane region" description="Helical" evidence="1">
    <location>
        <begin position="6"/>
        <end position="28"/>
    </location>
</feature>
<sequence length="145" mass="15863">MPSALVSTEIVIGTLILVAAVVLATTYLRRRYIAGGLPLTLCAMRPAGTDRWRLGLIRFGDNALEWFTLGGVSLRPRHRWLRQRLLLDAPVPLVGSEAIPLLPEASRVPCTDGDDDFELALQGPDYTALRSWQEAAPPGYNVNVA</sequence>
<accession>A0A543HVM5</accession>
<dbReference type="Proteomes" id="UP000316747">
    <property type="component" value="Unassembled WGS sequence"/>
</dbReference>
<name>A0A543HVM5_9MICO</name>
<dbReference type="EMBL" id="VFPM01000002">
    <property type="protein sequence ID" value="TQM62408.1"/>
    <property type="molecule type" value="Genomic_DNA"/>
</dbReference>
<keyword evidence="1" id="KW-0472">Membrane</keyword>
<keyword evidence="1" id="KW-1133">Transmembrane helix</keyword>
<comment type="caution">
    <text evidence="2">The sequence shown here is derived from an EMBL/GenBank/DDBJ whole genome shotgun (WGS) entry which is preliminary data.</text>
</comment>
<keyword evidence="1" id="KW-0812">Transmembrane</keyword>
<protein>
    <submittedName>
        <fullName evidence="2">Uncharacterized protein DUF2550</fullName>
    </submittedName>
</protein>
<dbReference type="RefSeq" id="WP_141844504.1">
    <property type="nucleotide sequence ID" value="NZ_VFPM01000002.1"/>
</dbReference>
<organism evidence="2 3">
    <name type="scientific">Humibacillus xanthopallidus</name>
    <dbReference type="NCBI Taxonomy" id="412689"/>
    <lineage>
        <taxon>Bacteria</taxon>
        <taxon>Bacillati</taxon>
        <taxon>Actinomycetota</taxon>
        <taxon>Actinomycetes</taxon>
        <taxon>Micrococcales</taxon>
        <taxon>Intrasporangiaceae</taxon>
        <taxon>Humibacillus</taxon>
    </lineage>
</organism>
<evidence type="ECO:0000313" key="2">
    <source>
        <dbReference type="EMBL" id="TQM62408.1"/>
    </source>
</evidence>
<evidence type="ECO:0000313" key="3">
    <source>
        <dbReference type="Proteomes" id="UP000316747"/>
    </source>
</evidence>
<proteinExistence type="predicted"/>
<gene>
    <name evidence="2" type="ORF">FBY41_2440</name>
</gene>
<dbReference type="AlphaFoldDB" id="A0A543HVM5"/>
<dbReference type="InterPro" id="IPR019675">
    <property type="entry name" value="DUF2550"/>
</dbReference>
<evidence type="ECO:0000256" key="1">
    <source>
        <dbReference type="SAM" id="Phobius"/>
    </source>
</evidence>
<keyword evidence="3" id="KW-1185">Reference proteome</keyword>
<reference evidence="2 3" key="1">
    <citation type="submission" date="2019-06" db="EMBL/GenBank/DDBJ databases">
        <title>Genome sequencing of plant associated microbes to promote plant fitness in Sorghum bicolor and Oryza sativa.</title>
        <authorList>
            <person name="Coleman-Derr D."/>
        </authorList>
    </citation>
    <scope>NUCLEOTIDE SEQUENCE [LARGE SCALE GENOMIC DNA]</scope>
    <source>
        <strain evidence="2 3">KV-663</strain>
    </source>
</reference>